<dbReference type="GO" id="GO:0097157">
    <property type="term" value="F:pre-mRNA intronic binding"/>
    <property type="evidence" value="ECO:0007669"/>
    <property type="project" value="TreeGrafter"/>
</dbReference>
<feature type="region of interest" description="Disordered" evidence="3">
    <location>
        <begin position="140"/>
        <end position="191"/>
    </location>
</feature>
<proteinExistence type="predicted"/>
<dbReference type="InterPro" id="IPR045164">
    <property type="entry name" value="RBM41/RNPC3"/>
</dbReference>
<dbReference type="Gene3D" id="3.30.70.330">
    <property type="match status" value="1"/>
</dbReference>
<dbReference type="InterPro" id="IPR035979">
    <property type="entry name" value="RBD_domain_sf"/>
</dbReference>
<dbReference type="SUPFAM" id="SSF54928">
    <property type="entry name" value="RNA-binding domain, RBD"/>
    <property type="match status" value="1"/>
</dbReference>
<dbReference type="FunFam" id="3.30.70.330:FF:000572">
    <property type="entry name" value="U1 small nuclear ribonucleoprotein A"/>
    <property type="match status" value="1"/>
</dbReference>
<dbReference type="PROSITE" id="PS50102">
    <property type="entry name" value="RRM"/>
    <property type="match status" value="1"/>
</dbReference>
<dbReference type="SMART" id="SM00360">
    <property type="entry name" value="RRM"/>
    <property type="match status" value="1"/>
</dbReference>
<feature type="compositionally biased region" description="Basic and acidic residues" evidence="3">
    <location>
        <begin position="151"/>
        <end position="166"/>
    </location>
</feature>
<evidence type="ECO:0000313" key="5">
    <source>
        <dbReference type="EMBL" id="KAF2242522.1"/>
    </source>
</evidence>
<dbReference type="EMBL" id="ML987207">
    <property type="protein sequence ID" value="KAF2242522.1"/>
    <property type="molecule type" value="Genomic_DNA"/>
</dbReference>
<dbReference type="PANTHER" id="PTHR16105">
    <property type="entry name" value="RNA-BINDING REGION-CONTAINING PROTEIN 3"/>
    <property type="match status" value="1"/>
</dbReference>
<dbReference type="GO" id="GO:0030626">
    <property type="term" value="F:U12 snRNA binding"/>
    <property type="evidence" value="ECO:0007669"/>
    <property type="project" value="TreeGrafter"/>
</dbReference>
<dbReference type="GeneID" id="54580556"/>
<name>A0A6A6HXR1_9PLEO</name>
<dbReference type="CDD" id="cd12246">
    <property type="entry name" value="RRM1_U1A_like"/>
    <property type="match status" value="1"/>
</dbReference>
<dbReference type="InterPro" id="IPR012677">
    <property type="entry name" value="Nucleotide-bd_a/b_plait_sf"/>
</dbReference>
<evidence type="ECO:0000256" key="3">
    <source>
        <dbReference type="SAM" id="MobiDB-lite"/>
    </source>
</evidence>
<dbReference type="RefSeq" id="XP_033677526.1">
    <property type="nucleotide sequence ID" value="XM_033827226.1"/>
</dbReference>
<evidence type="ECO:0000256" key="1">
    <source>
        <dbReference type="ARBA" id="ARBA00022884"/>
    </source>
</evidence>
<dbReference type="PANTHER" id="PTHR16105:SF0">
    <property type="entry name" value="RNA-BINDING REGION-CONTAINING PROTEIN 3"/>
    <property type="match status" value="1"/>
</dbReference>
<keyword evidence="6" id="KW-1185">Reference proteome</keyword>
<gene>
    <name evidence="5" type="ORF">BU26DRAFT_510379</name>
</gene>
<dbReference type="Pfam" id="PF00076">
    <property type="entry name" value="RRM_1"/>
    <property type="match status" value="1"/>
</dbReference>
<protein>
    <submittedName>
        <fullName evidence="5">U2 small nuclear ribonucleoprotein B</fullName>
    </submittedName>
</protein>
<feature type="domain" description="RRM" evidence="4">
    <location>
        <begin position="25"/>
        <end position="104"/>
    </location>
</feature>
<evidence type="ECO:0000256" key="2">
    <source>
        <dbReference type="PROSITE-ProRule" id="PRU00176"/>
    </source>
</evidence>
<dbReference type="AlphaFoldDB" id="A0A6A6HXR1"/>
<accession>A0A6A6HXR1</accession>
<sequence>MATTVARVPAPPGTSSKAVSLPPNRTIYVHNLPDKLPKDDLKRSLYMLFATYGVILDVVALKTPKMRGQAHVVFRDIDSSTQAMRALDGFNFFGKDMLIQYAKGKSDTVAKLDGTFKLPEKALPAIEAPEETSAQRAIFGSAPMKALPMNEARDGAKGVKRGRDEEQEREQEEEEEDDEGAEMQMSESDEE</sequence>
<reference evidence="5" key="1">
    <citation type="journal article" date="2020" name="Stud. Mycol.">
        <title>101 Dothideomycetes genomes: a test case for predicting lifestyles and emergence of pathogens.</title>
        <authorList>
            <person name="Haridas S."/>
            <person name="Albert R."/>
            <person name="Binder M."/>
            <person name="Bloem J."/>
            <person name="Labutti K."/>
            <person name="Salamov A."/>
            <person name="Andreopoulos B."/>
            <person name="Baker S."/>
            <person name="Barry K."/>
            <person name="Bills G."/>
            <person name="Bluhm B."/>
            <person name="Cannon C."/>
            <person name="Castanera R."/>
            <person name="Culley D."/>
            <person name="Daum C."/>
            <person name="Ezra D."/>
            <person name="Gonzalez J."/>
            <person name="Henrissat B."/>
            <person name="Kuo A."/>
            <person name="Liang C."/>
            <person name="Lipzen A."/>
            <person name="Lutzoni F."/>
            <person name="Magnuson J."/>
            <person name="Mondo S."/>
            <person name="Nolan M."/>
            <person name="Ohm R."/>
            <person name="Pangilinan J."/>
            <person name="Park H.-J."/>
            <person name="Ramirez L."/>
            <person name="Alfaro M."/>
            <person name="Sun H."/>
            <person name="Tritt A."/>
            <person name="Yoshinaga Y."/>
            <person name="Zwiers L.-H."/>
            <person name="Turgeon B."/>
            <person name="Goodwin S."/>
            <person name="Spatafora J."/>
            <person name="Crous P."/>
            <person name="Grigoriev I."/>
        </authorList>
    </citation>
    <scope>NUCLEOTIDE SEQUENCE</scope>
    <source>
        <strain evidence="5">CBS 122368</strain>
    </source>
</reference>
<feature type="compositionally biased region" description="Acidic residues" evidence="3">
    <location>
        <begin position="167"/>
        <end position="191"/>
    </location>
</feature>
<dbReference type="GO" id="GO:0000398">
    <property type="term" value="P:mRNA splicing, via spliceosome"/>
    <property type="evidence" value="ECO:0007669"/>
    <property type="project" value="TreeGrafter"/>
</dbReference>
<dbReference type="InterPro" id="IPR000504">
    <property type="entry name" value="RRM_dom"/>
</dbReference>
<dbReference type="GO" id="GO:1990904">
    <property type="term" value="C:ribonucleoprotein complex"/>
    <property type="evidence" value="ECO:0007669"/>
    <property type="project" value="UniProtKB-KW"/>
</dbReference>
<evidence type="ECO:0000259" key="4">
    <source>
        <dbReference type="PROSITE" id="PS50102"/>
    </source>
</evidence>
<keyword evidence="5" id="KW-0687">Ribonucleoprotein</keyword>
<dbReference type="OrthoDB" id="277802at2759"/>
<organism evidence="5 6">
    <name type="scientific">Trematosphaeria pertusa</name>
    <dbReference type="NCBI Taxonomy" id="390896"/>
    <lineage>
        <taxon>Eukaryota</taxon>
        <taxon>Fungi</taxon>
        <taxon>Dikarya</taxon>
        <taxon>Ascomycota</taxon>
        <taxon>Pezizomycotina</taxon>
        <taxon>Dothideomycetes</taxon>
        <taxon>Pleosporomycetidae</taxon>
        <taxon>Pleosporales</taxon>
        <taxon>Massarineae</taxon>
        <taxon>Trematosphaeriaceae</taxon>
        <taxon>Trematosphaeria</taxon>
    </lineage>
</organism>
<keyword evidence="1 2" id="KW-0694">RNA-binding</keyword>
<evidence type="ECO:0000313" key="6">
    <source>
        <dbReference type="Proteomes" id="UP000800094"/>
    </source>
</evidence>
<dbReference type="Proteomes" id="UP000800094">
    <property type="component" value="Unassembled WGS sequence"/>
</dbReference>